<gene>
    <name evidence="2" type="ORF">M9Y10_009652</name>
</gene>
<sequence length="568" mass="65103">MRFSEILNSFIYHHFMDQNNLDAETAYQLILNLTSTNEQKRDESIKLIPQIASLLGPERTIIELIPYIINSAVHTEKSLCSSILQFINFDFQYTREQFIKIFDSISPLFEIDMKSIRKAVVKFITSICGKIDREIVNEIIPNKITTFLEADLDNYSFPISIQMVGVRLTASIFNLLSDECQKNVLTDFINFANPQNPQNSSNSSNPPLVQREIIKACVKLVKYTNDERLFRCVQKHTKDESPTIAYSIPKFIINYLSKEGSEYATIKVLIRGLSRSPNWRIKCKLFMSMKEMNDIKPFPGDLLVDIFNGALNRKDEDEEVRIAEAQQIGLLPKENEKTMEIVTKLLKDSCPHVRTAAMESISNSQDKEFVKDQLISLLKDSVREVRSAALDSLRTINISNDDISAILTNFLDSGEAEWREKNDIVNIFVEKNVKNIDLFKKLIFDDAFEVRNSLLVNIPKLDYSDPDLLQVVKEAVDDEDYQIRQMVVLIIIIKKLYNDESGLELLKKLAEDKVSNVRLIVAKYTPRNLQIISKLTEDPDEDVRDFASSACSPVNSIKKQNVLPIYSK</sequence>
<dbReference type="PANTHER" id="PTHR10648:SF4">
    <property type="entry name" value="PROTEIN PHOSPHATASE 2 (FORMERLY 2A), REGULATORY SUBUNIT A, BETA ISOFORM-RELATED"/>
    <property type="match status" value="1"/>
</dbReference>
<name>A0ABR2IQ47_9EUKA</name>
<dbReference type="PANTHER" id="PTHR10648">
    <property type="entry name" value="SERINE/THREONINE-PROTEIN PHOSPHATASE PP2A 65 KDA REGULATORY SUBUNIT"/>
    <property type="match status" value="1"/>
</dbReference>
<dbReference type="Pfam" id="PF13646">
    <property type="entry name" value="HEAT_2"/>
    <property type="match status" value="1"/>
</dbReference>
<dbReference type="InterPro" id="IPR016024">
    <property type="entry name" value="ARM-type_fold"/>
</dbReference>
<dbReference type="InterPro" id="IPR011989">
    <property type="entry name" value="ARM-like"/>
</dbReference>
<keyword evidence="1" id="KW-0677">Repeat</keyword>
<accession>A0ABR2IQ47</accession>
<evidence type="ECO:0008006" key="4">
    <source>
        <dbReference type="Google" id="ProtNLM"/>
    </source>
</evidence>
<evidence type="ECO:0000313" key="3">
    <source>
        <dbReference type="Proteomes" id="UP001470230"/>
    </source>
</evidence>
<dbReference type="Proteomes" id="UP001470230">
    <property type="component" value="Unassembled WGS sequence"/>
</dbReference>
<dbReference type="Gene3D" id="1.25.10.10">
    <property type="entry name" value="Leucine-rich Repeat Variant"/>
    <property type="match status" value="1"/>
</dbReference>
<comment type="caution">
    <text evidence="2">The sequence shown here is derived from an EMBL/GenBank/DDBJ whole genome shotgun (WGS) entry which is preliminary data.</text>
</comment>
<keyword evidence="3" id="KW-1185">Reference proteome</keyword>
<reference evidence="2 3" key="1">
    <citation type="submission" date="2024-04" db="EMBL/GenBank/DDBJ databases">
        <title>Tritrichomonas musculus Genome.</title>
        <authorList>
            <person name="Alves-Ferreira E."/>
            <person name="Grigg M."/>
            <person name="Lorenzi H."/>
            <person name="Galac M."/>
        </authorList>
    </citation>
    <scope>NUCLEOTIDE SEQUENCE [LARGE SCALE GENOMIC DNA]</scope>
    <source>
        <strain evidence="2 3">EAF2021</strain>
    </source>
</reference>
<protein>
    <recommendedName>
        <fullName evidence="4">HEAT repeat family protein</fullName>
    </recommendedName>
</protein>
<evidence type="ECO:0000256" key="1">
    <source>
        <dbReference type="ARBA" id="ARBA00022737"/>
    </source>
</evidence>
<proteinExistence type="predicted"/>
<dbReference type="InterPro" id="IPR051023">
    <property type="entry name" value="PP2A_Regulatory_Subunit_A"/>
</dbReference>
<organism evidence="2 3">
    <name type="scientific">Tritrichomonas musculus</name>
    <dbReference type="NCBI Taxonomy" id="1915356"/>
    <lineage>
        <taxon>Eukaryota</taxon>
        <taxon>Metamonada</taxon>
        <taxon>Parabasalia</taxon>
        <taxon>Tritrichomonadida</taxon>
        <taxon>Tritrichomonadidae</taxon>
        <taxon>Tritrichomonas</taxon>
    </lineage>
</organism>
<dbReference type="SUPFAM" id="SSF48371">
    <property type="entry name" value="ARM repeat"/>
    <property type="match status" value="1"/>
</dbReference>
<dbReference type="EMBL" id="JAPFFF010000015">
    <property type="protein sequence ID" value="KAK8866685.1"/>
    <property type="molecule type" value="Genomic_DNA"/>
</dbReference>
<evidence type="ECO:0000313" key="2">
    <source>
        <dbReference type="EMBL" id="KAK8866685.1"/>
    </source>
</evidence>